<dbReference type="PANTHER" id="PTHR33327:SF3">
    <property type="entry name" value="RNA-DIRECTED DNA POLYMERASE"/>
    <property type="match status" value="1"/>
</dbReference>
<gene>
    <name evidence="1" type="ORF">P879_02699</name>
</gene>
<keyword evidence="2" id="KW-1185">Reference proteome</keyword>
<dbReference type="EMBL" id="JTDF01000959">
    <property type="protein sequence ID" value="KAF8570699.1"/>
    <property type="molecule type" value="Genomic_DNA"/>
</dbReference>
<dbReference type="OrthoDB" id="6251906at2759"/>
<proteinExistence type="predicted"/>
<evidence type="ECO:0000313" key="1">
    <source>
        <dbReference type="EMBL" id="KAF8570699.1"/>
    </source>
</evidence>
<evidence type="ECO:0000313" key="2">
    <source>
        <dbReference type="Proteomes" id="UP000699462"/>
    </source>
</evidence>
<dbReference type="Proteomes" id="UP000699462">
    <property type="component" value="Unassembled WGS sequence"/>
</dbReference>
<protein>
    <submittedName>
        <fullName evidence="1">Uncharacterized protein</fullName>
    </submittedName>
</protein>
<sequence length="124" mass="14447">MLSDVVLALPIKIVHEFTDLIMNPHPSKPYEHRRATLLRKRTIESEQRRSEQLMSGEELGDRKPSQLLRLLLPIVDGKSMDEALYRHLFLQRFPTFVHSILLSRELHLQKLTDLADEIISIPNT</sequence>
<name>A0A8T0DS13_9TREM</name>
<reference evidence="1 2" key="1">
    <citation type="submission" date="2019-07" db="EMBL/GenBank/DDBJ databases">
        <title>Annotation for the trematode Paragonimus westermani.</title>
        <authorList>
            <person name="Choi Y.-J."/>
        </authorList>
    </citation>
    <scope>NUCLEOTIDE SEQUENCE [LARGE SCALE GENOMIC DNA]</scope>
    <source>
        <strain evidence="1">180907_Pwestermani</strain>
    </source>
</reference>
<comment type="caution">
    <text evidence="1">The sequence shown here is derived from an EMBL/GenBank/DDBJ whole genome shotgun (WGS) entry which is preliminary data.</text>
</comment>
<accession>A0A8T0DS13</accession>
<dbReference type="AlphaFoldDB" id="A0A8T0DS13"/>
<dbReference type="PANTHER" id="PTHR33327">
    <property type="entry name" value="ENDONUCLEASE"/>
    <property type="match status" value="1"/>
</dbReference>
<organism evidence="1 2">
    <name type="scientific">Paragonimus westermani</name>
    <dbReference type="NCBI Taxonomy" id="34504"/>
    <lineage>
        <taxon>Eukaryota</taxon>
        <taxon>Metazoa</taxon>
        <taxon>Spiralia</taxon>
        <taxon>Lophotrochozoa</taxon>
        <taxon>Platyhelminthes</taxon>
        <taxon>Trematoda</taxon>
        <taxon>Digenea</taxon>
        <taxon>Plagiorchiida</taxon>
        <taxon>Troglotremata</taxon>
        <taxon>Troglotrematidae</taxon>
        <taxon>Paragonimus</taxon>
    </lineage>
</organism>